<dbReference type="Proteomes" id="UP001153954">
    <property type="component" value="Unassembled WGS sequence"/>
</dbReference>
<sequence length="149" mass="16196">MSAESCSLKLRFLILVINTANLINERATPSLGISHALTAPTTFLTTYIFIGVFVFGAVRKHYASWFLQIYALVACCSIQISLSFVVFNELKATAISQQHAALVLNGVLPMINAVLLLVDLTGIIFSNRQEIVPPSIPTTSTSSQPDILQ</sequence>
<name>A0AAU9V0U9_EUPED</name>
<dbReference type="EMBL" id="CAKOGL010000028">
    <property type="protein sequence ID" value="CAH2105521.1"/>
    <property type="molecule type" value="Genomic_DNA"/>
</dbReference>
<evidence type="ECO:0000256" key="1">
    <source>
        <dbReference type="SAM" id="Phobius"/>
    </source>
</evidence>
<dbReference type="AlphaFoldDB" id="A0AAU9V0U9"/>
<organism evidence="2 3">
    <name type="scientific">Euphydryas editha</name>
    <name type="common">Edith's checkerspot</name>
    <dbReference type="NCBI Taxonomy" id="104508"/>
    <lineage>
        <taxon>Eukaryota</taxon>
        <taxon>Metazoa</taxon>
        <taxon>Ecdysozoa</taxon>
        <taxon>Arthropoda</taxon>
        <taxon>Hexapoda</taxon>
        <taxon>Insecta</taxon>
        <taxon>Pterygota</taxon>
        <taxon>Neoptera</taxon>
        <taxon>Endopterygota</taxon>
        <taxon>Lepidoptera</taxon>
        <taxon>Glossata</taxon>
        <taxon>Ditrysia</taxon>
        <taxon>Papilionoidea</taxon>
        <taxon>Nymphalidae</taxon>
        <taxon>Nymphalinae</taxon>
        <taxon>Euphydryas</taxon>
    </lineage>
</organism>
<feature type="transmembrane region" description="Helical" evidence="1">
    <location>
        <begin position="65"/>
        <end position="87"/>
    </location>
</feature>
<keyword evidence="1" id="KW-1133">Transmembrane helix</keyword>
<reference evidence="2" key="1">
    <citation type="submission" date="2022-03" db="EMBL/GenBank/DDBJ databases">
        <authorList>
            <person name="Tunstrom K."/>
        </authorList>
    </citation>
    <scope>NUCLEOTIDE SEQUENCE</scope>
</reference>
<keyword evidence="1" id="KW-0472">Membrane</keyword>
<evidence type="ECO:0000313" key="3">
    <source>
        <dbReference type="Proteomes" id="UP001153954"/>
    </source>
</evidence>
<gene>
    <name evidence="2" type="ORF">EEDITHA_LOCUS19770</name>
</gene>
<proteinExistence type="predicted"/>
<feature type="transmembrane region" description="Helical" evidence="1">
    <location>
        <begin position="99"/>
        <end position="118"/>
    </location>
</feature>
<evidence type="ECO:0000313" key="2">
    <source>
        <dbReference type="EMBL" id="CAH2105521.1"/>
    </source>
</evidence>
<keyword evidence="3" id="KW-1185">Reference proteome</keyword>
<accession>A0AAU9V0U9</accession>
<feature type="transmembrane region" description="Helical" evidence="1">
    <location>
        <begin position="37"/>
        <end position="58"/>
    </location>
</feature>
<comment type="caution">
    <text evidence="2">The sequence shown here is derived from an EMBL/GenBank/DDBJ whole genome shotgun (WGS) entry which is preliminary data.</text>
</comment>
<protein>
    <submittedName>
        <fullName evidence="2">Uncharacterized protein</fullName>
    </submittedName>
</protein>
<keyword evidence="1" id="KW-0812">Transmembrane</keyword>